<dbReference type="Pfam" id="PF13489">
    <property type="entry name" value="Methyltransf_23"/>
    <property type="match status" value="1"/>
</dbReference>
<sequence>MAEQRSGSEAPEAPAAPAAAPEASPAPEAAAATPAAQPTGLQPPEHWLEEHLSEDEADSTLGDNASSTASISSSILQYRTINGRTYHSDRGSNNYWGANDDQQNETLDIQHHVFTLLLGGKLHLAPLPEQVGKVLDLGTGTGLWAIDFGDQHPEADVIGTDLSPVQPAWVPPNVHFEIDDFTQDWTFAEESFDYIHARWLVGSVPDWDALMQQAYKTLKPGGWIEVFEFNGAFDSDDGSVTEKSAHGQWGYIFREGAKALGSKASFSVVKDELHKKAIEAAGFVKIQENHVKIPTSGWPKDPVLKEVGQFTRAALENDTEGTVGFMAVQLGWSKAEVAVYAAHMRKEIRNPAIHAYYAGCTVWAQKPLAG</sequence>
<comment type="similarity">
    <text evidence="1">Belongs to the methyltransferase superfamily. LaeA methyltransferase family.</text>
</comment>
<dbReference type="AlphaFoldDB" id="A0A8K0WLC2"/>
<keyword evidence="4" id="KW-1185">Reference proteome</keyword>
<comment type="caution">
    <text evidence="3">The sequence shown here is derived from an EMBL/GenBank/DDBJ whole genome shotgun (WGS) entry which is preliminary data.</text>
</comment>
<accession>A0A8K0WLC2</accession>
<evidence type="ECO:0000313" key="4">
    <source>
        <dbReference type="Proteomes" id="UP000813444"/>
    </source>
</evidence>
<proteinExistence type="inferred from homology"/>
<gene>
    <name evidence="3" type="ORF">B0I35DRAFT_441059</name>
</gene>
<evidence type="ECO:0000256" key="1">
    <source>
        <dbReference type="ARBA" id="ARBA00038158"/>
    </source>
</evidence>
<protein>
    <submittedName>
        <fullName evidence="3">Methyltransferase type 12</fullName>
    </submittedName>
</protein>
<dbReference type="PANTHER" id="PTHR43591">
    <property type="entry name" value="METHYLTRANSFERASE"/>
    <property type="match status" value="1"/>
</dbReference>
<dbReference type="PANTHER" id="PTHR43591:SF10">
    <property type="entry name" value="ABC TRANSMEMBRANE TYPE-1 DOMAIN-CONTAINING PROTEIN-RELATED"/>
    <property type="match status" value="1"/>
</dbReference>
<keyword evidence="3" id="KW-0808">Transferase</keyword>
<dbReference type="GO" id="GO:0008168">
    <property type="term" value="F:methyltransferase activity"/>
    <property type="evidence" value="ECO:0007669"/>
    <property type="project" value="UniProtKB-KW"/>
</dbReference>
<dbReference type="InterPro" id="IPR029063">
    <property type="entry name" value="SAM-dependent_MTases_sf"/>
</dbReference>
<name>A0A8K0WLC2_9HYPO</name>
<evidence type="ECO:0000313" key="3">
    <source>
        <dbReference type="EMBL" id="KAH7308947.1"/>
    </source>
</evidence>
<organism evidence="3 4">
    <name type="scientific">Stachybotrys elegans</name>
    <dbReference type="NCBI Taxonomy" id="80388"/>
    <lineage>
        <taxon>Eukaryota</taxon>
        <taxon>Fungi</taxon>
        <taxon>Dikarya</taxon>
        <taxon>Ascomycota</taxon>
        <taxon>Pezizomycotina</taxon>
        <taxon>Sordariomycetes</taxon>
        <taxon>Hypocreomycetidae</taxon>
        <taxon>Hypocreales</taxon>
        <taxon>Stachybotryaceae</taxon>
        <taxon>Stachybotrys</taxon>
    </lineage>
</organism>
<evidence type="ECO:0000256" key="2">
    <source>
        <dbReference type="SAM" id="MobiDB-lite"/>
    </source>
</evidence>
<keyword evidence="3" id="KW-0489">Methyltransferase</keyword>
<dbReference type="OrthoDB" id="2013972at2759"/>
<reference evidence="3" key="1">
    <citation type="journal article" date="2021" name="Nat. Commun.">
        <title>Genetic determinants of endophytism in the Arabidopsis root mycobiome.</title>
        <authorList>
            <person name="Mesny F."/>
            <person name="Miyauchi S."/>
            <person name="Thiergart T."/>
            <person name="Pickel B."/>
            <person name="Atanasova L."/>
            <person name="Karlsson M."/>
            <person name="Huettel B."/>
            <person name="Barry K.W."/>
            <person name="Haridas S."/>
            <person name="Chen C."/>
            <person name="Bauer D."/>
            <person name="Andreopoulos W."/>
            <person name="Pangilinan J."/>
            <person name="LaButti K."/>
            <person name="Riley R."/>
            <person name="Lipzen A."/>
            <person name="Clum A."/>
            <person name="Drula E."/>
            <person name="Henrissat B."/>
            <person name="Kohler A."/>
            <person name="Grigoriev I.V."/>
            <person name="Martin F.M."/>
            <person name="Hacquard S."/>
        </authorList>
    </citation>
    <scope>NUCLEOTIDE SEQUENCE</scope>
    <source>
        <strain evidence="3">MPI-CAGE-CH-0235</strain>
    </source>
</reference>
<dbReference type="GO" id="GO:0032259">
    <property type="term" value="P:methylation"/>
    <property type="evidence" value="ECO:0007669"/>
    <property type="project" value="UniProtKB-KW"/>
</dbReference>
<dbReference type="SUPFAM" id="SSF53335">
    <property type="entry name" value="S-adenosyl-L-methionine-dependent methyltransferases"/>
    <property type="match status" value="1"/>
</dbReference>
<dbReference type="Proteomes" id="UP000813444">
    <property type="component" value="Unassembled WGS sequence"/>
</dbReference>
<dbReference type="EMBL" id="JAGPNK010000014">
    <property type="protein sequence ID" value="KAH7308947.1"/>
    <property type="molecule type" value="Genomic_DNA"/>
</dbReference>
<dbReference type="Gene3D" id="3.40.50.150">
    <property type="entry name" value="Vaccinia Virus protein VP39"/>
    <property type="match status" value="1"/>
</dbReference>
<dbReference type="CDD" id="cd02440">
    <property type="entry name" value="AdoMet_MTases"/>
    <property type="match status" value="1"/>
</dbReference>
<feature type="compositionally biased region" description="Low complexity" evidence="2">
    <location>
        <begin position="9"/>
        <end position="36"/>
    </location>
</feature>
<feature type="region of interest" description="Disordered" evidence="2">
    <location>
        <begin position="1"/>
        <end position="68"/>
    </location>
</feature>